<evidence type="ECO:0000256" key="2">
    <source>
        <dbReference type="ARBA" id="ARBA00006966"/>
    </source>
</evidence>
<evidence type="ECO:0000313" key="9">
    <source>
        <dbReference type="Proteomes" id="UP000646365"/>
    </source>
</evidence>
<evidence type="ECO:0000313" key="8">
    <source>
        <dbReference type="EMBL" id="GGF00875.1"/>
    </source>
</evidence>
<feature type="domain" description="Aromatic amino acid beta-eliminating lyase/threonine aldolase" evidence="7">
    <location>
        <begin position="11"/>
        <end position="294"/>
    </location>
</feature>
<dbReference type="GO" id="GO:0005829">
    <property type="term" value="C:cytosol"/>
    <property type="evidence" value="ECO:0007669"/>
    <property type="project" value="TreeGrafter"/>
</dbReference>
<dbReference type="PANTHER" id="PTHR48097:SF9">
    <property type="entry name" value="L-THREONINE ALDOLASE"/>
    <property type="match status" value="1"/>
</dbReference>
<proteinExistence type="inferred from homology"/>
<dbReference type="NCBIfam" id="NF041359">
    <property type="entry name" value="GntG_guanitoxin"/>
    <property type="match status" value="1"/>
</dbReference>
<comment type="caution">
    <text evidence="8">The sequence shown here is derived from an EMBL/GenBank/DDBJ whole genome shotgun (WGS) entry which is preliminary data.</text>
</comment>
<dbReference type="FunFam" id="3.40.640.10:FF:000030">
    <property type="entry name" value="Low-specificity L-threonine aldolase"/>
    <property type="match status" value="1"/>
</dbReference>
<comment type="cofactor">
    <cofactor evidence="1">
        <name>pyridoxal 5'-phosphate</name>
        <dbReference type="ChEBI" id="CHEBI:597326"/>
    </cofactor>
</comment>
<name>A0A8J2YQ63_9PROT</name>
<protein>
    <submittedName>
        <fullName evidence="8">Threonine aldolase</fullName>
    </submittedName>
</protein>
<dbReference type="EMBL" id="BMJQ01000001">
    <property type="protein sequence ID" value="GGF00875.1"/>
    <property type="molecule type" value="Genomic_DNA"/>
</dbReference>
<dbReference type="InterPro" id="IPR015422">
    <property type="entry name" value="PyrdxlP-dep_Trfase_small"/>
</dbReference>
<dbReference type="InterPro" id="IPR023603">
    <property type="entry name" value="Low_specificity_L-TA-like"/>
</dbReference>
<evidence type="ECO:0000256" key="3">
    <source>
        <dbReference type="ARBA" id="ARBA00011881"/>
    </source>
</evidence>
<dbReference type="SUPFAM" id="SSF53383">
    <property type="entry name" value="PLP-dependent transferases"/>
    <property type="match status" value="1"/>
</dbReference>
<dbReference type="InterPro" id="IPR001597">
    <property type="entry name" value="ArAA_b-elim_lyase/Thr_aldolase"/>
</dbReference>
<dbReference type="Proteomes" id="UP000646365">
    <property type="component" value="Unassembled WGS sequence"/>
</dbReference>
<dbReference type="Pfam" id="PF01212">
    <property type="entry name" value="Beta_elim_lyase"/>
    <property type="match status" value="1"/>
</dbReference>
<keyword evidence="5" id="KW-0456">Lyase</keyword>
<sequence>MTETSLTNRIDLRSDTVTLPSPGMRMAMAEAPVGDDQYGEDPSINRLQERIAEMLGKEAALFMPSGTMANQTGLKLLTRPGDDVIVGDEAHVVWHESGAAAANSGVQFTVVGRGGLFTADEFRAAYKAPGHAIFPPTTLVTVENTHNRGGGVVFPQADAIAICAAARQLGVSSYLDGARLFNAAAATGRPLAELAAPFDLVSVALSKGLGCPAGSLIVGGSADIKRAVRVRRMFGGAMRQAGILAAAGLHALDHNLTRLPEDHANARVFADRLLGVSGVRLDIQTVQTNIVVFQLEDDAPDASRVVERAKERGVLVAAFGARTVRVATHLNVGRGQCERAAEILAAAIERG</sequence>
<dbReference type="PIRSF" id="PIRSF017617">
    <property type="entry name" value="Thr_aldolase"/>
    <property type="match status" value="1"/>
</dbReference>
<keyword evidence="4" id="KW-0663">Pyridoxal phosphate</keyword>
<accession>A0A8J2YQ63</accession>
<dbReference type="GO" id="GO:0006567">
    <property type="term" value="P:L-threonine catabolic process"/>
    <property type="evidence" value="ECO:0007669"/>
    <property type="project" value="TreeGrafter"/>
</dbReference>
<reference evidence="8" key="2">
    <citation type="submission" date="2020-09" db="EMBL/GenBank/DDBJ databases">
        <authorList>
            <person name="Sun Q."/>
            <person name="Zhou Y."/>
        </authorList>
    </citation>
    <scope>NUCLEOTIDE SEQUENCE</scope>
    <source>
        <strain evidence="8">CGMCC 1.15725</strain>
    </source>
</reference>
<evidence type="ECO:0000256" key="6">
    <source>
        <dbReference type="PIRSR" id="PIRSR017617-1"/>
    </source>
</evidence>
<dbReference type="Gene3D" id="3.90.1150.10">
    <property type="entry name" value="Aspartate Aminotransferase, domain 1"/>
    <property type="match status" value="1"/>
</dbReference>
<feature type="modified residue" description="N6-(pyridoxal phosphate)lysine" evidence="6">
    <location>
        <position position="207"/>
    </location>
</feature>
<reference evidence="8" key="1">
    <citation type="journal article" date="2014" name="Int. J. Syst. Evol. Microbiol.">
        <title>Complete genome sequence of Corynebacterium casei LMG S-19264T (=DSM 44701T), isolated from a smear-ripened cheese.</title>
        <authorList>
            <consortium name="US DOE Joint Genome Institute (JGI-PGF)"/>
            <person name="Walter F."/>
            <person name="Albersmeier A."/>
            <person name="Kalinowski J."/>
            <person name="Ruckert C."/>
        </authorList>
    </citation>
    <scope>NUCLEOTIDE SEQUENCE</scope>
    <source>
        <strain evidence="8">CGMCC 1.15725</strain>
    </source>
</reference>
<evidence type="ECO:0000259" key="7">
    <source>
        <dbReference type="Pfam" id="PF01212"/>
    </source>
</evidence>
<dbReference type="AlphaFoldDB" id="A0A8J2YQ63"/>
<dbReference type="PANTHER" id="PTHR48097">
    <property type="entry name" value="L-THREONINE ALDOLASE-RELATED"/>
    <property type="match status" value="1"/>
</dbReference>
<organism evidence="8 9">
    <name type="scientific">Aliidongia dinghuensis</name>
    <dbReference type="NCBI Taxonomy" id="1867774"/>
    <lineage>
        <taxon>Bacteria</taxon>
        <taxon>Pseudomonadati</taxon>
        <taxon>Pseudomonadota</taxon>
        <taxon>Alphaproteobacteria</taxon>
        <taxon>Rhodospirillales</taxon>
        <taxon>Dongiaceae</taxon>
        <taxon>Aliidongia</taxon>
    </lineage>
</organism>
<comment type="subunit">
    <text evidence="3">Homotetramer.</text>
</comment>
<dbReference type="RefSeq" id="WP_229743420.1">
    <property type="nucleotide sequence ID" value="NZ_BMJQ01000001.1"/>
</dbReference>
<dbReference type="GO" id="GO:0008732">
    <property type="term" value="F:L-allo-threonine aldolase activity"/>
    <property type="evidence" value="ECO:0007669"/>
    <property type="project" value="TreeGrafter"/>
</dbReference>
<dbReference type="Gene3D" id="3.40.640.10">
    <property type="entry name" value="Type I PLP-dependent aspartate aminotransferase-like (Major domain)"/>
    <property type="match status" value="1"/>
</dbReference>
<dbReference type="InterPro" id="IPR015421">
    <property type="entry name" value="PyrdxlP-dep_Trfase_major"/>
</dbReference>
<evidence type="ECO:0000256" key="5">
    <source>
        <dbReference type="ARBA" id="ARBA00023239"/>
    </source>
</evidence>
<evidence type="ECO:0000256" key="4">
    <source>
        <dbReference type="ARBA" id="ARBA00022898"/>
    </source>
</evidence>
<gene>
    <name evidence="8" type="ORF">GCM10011611_03060</name>
</gene>
<comment type="similarity">
    <text evidence="2">Belongs to the threonine aldolase family.</text>
</comment>
<keyword evidence="9" id="KW-1185">Reference proteome</keyword>
<dbReference type="GO" id="GO:0006545">
    <property type="term" value="P:glycine biosynthetic process"/>
    <property type="evidence" value="ECO:0007669"/>
    <property type="project" value="TreeGrafter"/>
</dbReference>
<dbReference type="InterPro" id="IPR015424">
    <property type="entry name" value="PyrdxlP-dep_Trfase"/>
</dbReference>
<evidence type="ECO:0000256" key="1">
    <source>
        <dbReference type="ARBA" id="ARBA00001933"/>
    </source>
</evidence>